<protein>
    <submittedName>
        <fullName evidence="10">ABC transporter permease</fullName>
    </submittedName>
</protein>
<evidence type="ECO:0000256" key="2">
    <source>
        <dbReference type="ARBA" id="ARBA00022448"/>
    </source>
</evidence>
<dbReference type="PROSITE" id="PS50928">
    <property type="entry name" value="ABC_TM1"/>
    <property type="match status" value="1"/>
</dbReference>
<feature type="transmembrane region" description="Helical" evidence="7">
    <location>
        <begin position="62"/>
        <end position="83"/>
    </location>
</feature>
<accession>A0ABX8CSJ8</accession>
<reference evidence="10 11" key="1">
    <citation type="submission" date="2021-04" db="EMBL/GenBank/DDBJ databases">
        <title>Nocardia tengchongensis.</title>
        <authorList>
            <person name="Zhuang k."/>
            <person name="Ran Y."/>
            <person name="Li W."/>
        </authorList>
    </citation>
    <scope>NUCLEOTIDE SEQUENCE [LARGE SCALE GENOMIC DNA]</scope>
    <source>
        <strain evidence="10 11">CFH S0057</strain>
    </source>
</reference>
<dbReference type="InterPro" id="IPR035906">
    <property type="entry name" value="MetI-like_sf"/>
</dbReference>
<dbReference type="Pfam" id="PF00528">
    <property type="entry name" value="BPD_transp_1"/>
    <property type="match status" value="1"/>
</dbReference>
<evidence type="ECO:0000313" key="11">
    <source>
        <dbReference type="Proteomes" id="UP000683310"/>
    </source>
</evidence>
<dbReference type="InterPro" id="IPR050366">
    <property type="entry name" value="BP-dependent_transpt_permease"/>
</dbReference>
<feature type="transmembrane region" description="Helical" evidence="7">
    <location>
        <begin position="127"/>
        <end position="150"/>
    </location>
</feature>
<feature type="region of interest" description="Disordered" evidence="8">
    <location>
        <begin position="1"/>
        <end position="25"/>
    </location>
</feature>
<dbReference type="EMBL" id="CP074371">
    <property type="protein sequence ID" value="QVI22886.1"/>
    <property type="molecule type" value="Genomic_DNA"/>
</dbReference>
<dbReference type="Proteomes" id="UP000683310">
    <property type="component" value="Chromosome"/>
</dbReference>
<keyword evidence="2 7" id="KW-0813">Transport</keyword>
<dbReference type="CDD" id="cd06261">
    <property type="entry name" value="TM_PBP2"/>
    <property type="match status" value="1"/>
</dbReference>
<feature type="transmembrane region" description="Helical" evidence="7">
    <location>
        <begin position="294"/>
        <end position="316"/>
    </location>
</feature>
<keyword evidence="5 7" id="KW-1133">Transmembrane helix</keyword>
<evidence type="ECO:0000256" key="1">
    <source>
        <dbReference type="ARBA" id="ARBA00004651"/>
    </source>
</evidence>
<dbReference type="Gene3D" id="1.10.3720.10">
    <property type="entry name" value="MetI-like"/>
    <property type="match status" value="1"/>
</dbReference>
<evidence type="ECO:0000259" key="9">
    <source>
        <dbReference type="PROSITE" id="PS50928"/>
    </source>
</evidence>
<keyword evidence="3" id="KW-1003">Cell membrane</keyword>
<keyword evidence="4 7" id="KW-0812">Transmembrane</keyword>
<gene>
    <name evidence="10" type="ORF">KHQ06_07935</name>
</gene>
<dbReference type="PANTHER" id="PTHR43386:SF6">
    <property type="entry name" value="ABC TRANSPORTER PERMEASE PROTEIN"/>
    <property type="match status" value="1"/>
</dbReference>
<name>A0ABX8CSJ8_9NOCA</name>
<evidence type="ECO:0000256" key="3">
    <source>
        <dbReference type="ARBA" id="ARBA00022475"/>
    </source>
</evidence>
<dbReference type="PANTHER" id="PTHR43386">
    <property type="entry name" value="OLIGOPEPTIDE TRANSPORT SYSTEM PERMEASE PROTEIN APPC"/>
    <property type="match status" value="1"/>
</dbReference>
<evidence type="ECO:0000313" key="10">
    <source>
        <dbReference type="EMBL" id="QVI22886.1"/>
    </source>
</evidence>
<evidence type="ECO:0000256" key="5">
    <source>
        <dbReference type="ARBA" id="ARBA00022989"/>
    </source>
</evidence>
<sequence length="326" mass="35013">MPDGSVDMTETPQPQHDPRPGQERWVAPPDAVEVVATDKVDVRGTPAGFWGSAWRQLRRKPLFLVSIAIIVLVLLVAAFPGLFTGQDPRHCVVDFSLAPPDRHHWFGYDLQGCDIYARTIYGARASVLTGVGATLLFLLVGGSLGALAGFYGGPLDSIISRIAEIVYAIPLMLAAIVLMQLAGHRTIWVVIAILAAFTWPQVARIARGSVLAAKGNDYVLAATALGVSRFRILLRHIIPNALGPVIVVTTIWLGVFIVTEATLSFLGVGLPPTEVSWGADIAAGQRQLRAGSLILFYPATALALTVLGFIMLGDALRDALDPKERR</sequence>
<dbReference type="SUPFAM" id="SSF161098">
    <property type="entry name" value="MetI-like"/>
    <property type="match status" value="1"/>
</dbReference>
<evidence type="ECO:0000256" key="7">
    <source>
        <dbReference type="RuleBase" id="RU363032"/>
    </source>
</evidence>
<dbReference type="Pfam" id="PF12911">
    <property type="entry name" value="OppC_N"/>
    <property type="match status" value="1"/>
</dbReference>
<feature type="transmembrane region" description="Helical" evidence="7">
    <location>
        <begin position="187"/>
        <end position="206"/>
    </location>
</feature>
<proteinExistence type="inferred from homology"/>
<feature type="transmembrane region" description="Helical" evidence="7">
    <location>
        <begin position="162"/>
        <end position="181"/>
    </location>
</feature>
<evidence type="ECO:0000256" key="4">
    <source>
        <dbReference type="ARBA" id="ARBA00022692"/>
    </source>
</evidence>
<keyword evidence="11" id="KW-1185">Reference proteome</keyword>
<comment type="subcellular location">
    <subcellularLocation>
        <location evidence="1 7">Cell membrane</location>
        <topology evidence="1 7">Multi-pass membrane protein</topology>
    </subcellularLocation>
</comment>
<feature type="domain" description="ABC transmembrane type-1" evidence="9">
    <location>
        <begin position="123"/>
        <end position="313"/>
    </location>
</feature>
<feature type="transmembrane region" description="Helical" evidence="7">
    <location>
        <begin position="237"/>
        <end position="258"/>
    </location>
</feature>
<dbReference type="InterPro" id="IPR025966">
    <property type="entry name" value="OppC_N"/>
</dbReference>
<evidence type="ECO:0000256" key="6">
    <source>
        <dbReference type="ARBA" id="ARBA00023136"/>
    </source>
</evidence>
<dbReference type="InterPro" id="IPR000515">
    <property type="entry name" value="MetI-like"/>
</dbReference>
<keyword evidence="6 7" id="KW-0472">Membrane</keyword>
<organism evidence="10 11">
    <name type="scientific">Nocardia tengchongensis</name>
    <dbReference type="NCBI Taxonomy" id="2055889"/>
    <lineage>
        <taxon>Bacteria</taxon>
        <taxon>Bacillati</taxon>
        <taxon>Actinomycetota</taxon>
        <taxon>Actinomycetes</taxon>
        <taxon>Mycobacteriales</taxon>
        <taxon>Nocardiaceae</taxon>
        <taxon>Nocardia</taxon>
    </lineage>
</organism>
<evidence type="ECO:0000256" key="8">
    <source>
        <dbReference type="SAM" id="MobiDB-lite"/>
    </source>
</evidence>
<comment type="similarity">
    <text evidence="7">Belongs to the binding-protein-dependent transport system permease family.</text>
</comment>